<accession>A0A7W7G1Y4</accession>
<keyword evidence="5" id="KW-1185">Reference proteome</keyword>
<evidence type="ECO:0000259" key="2">
    <source>
        <dbReference type="Pfam" id="PF08044"/>
    </source>
</evidence>
<dbReference type="EMBL" id="JACHMF010000001">
    <property type="protein sequence ID" value="MBB4693187.1"/>
    <property type="molecule type" value="Genomic_DNA"/>
</dbReference>
<feature type="domain" description="2TM" evidence="3">
    <location>
        <begin position="71"/>
        <end position="132"/>
    </location>
</feature>
<evidence type="ECO:0000259" key="3">
    <source>
        <dbReference type="Pfam" id="PF13239"/>
    </source>
</evidence>
<gene>
    <name evidence="4" type="ORF">BKA14_003335</name>
</gene>
<keyword evidence="1" id="KW-0472">Membrane</keyword>
<proteinExistence type="predicted"/>
<feature type="transmembrane region" description="Helical" evidence="1">
    <location>
        <begin position="113"/>
        <end position="136"/>
    </location>
</feature>
<evidence type="ECO:0008006" key="6">
    <source>
        <dbReference type="Google" id="ProtNLM"/>
    </source>
</evidence>
<dbReference type="Pfam" id="PF13239">
    <property type="entry name" value="2TM"/>
    <property type="match status" value="1"/>
</dbReference>
<name>A0A7W7G1Y4_9ACTN</name>
<dbReference type="Proteomes" id="UP000542742">
    <property type="component" value="Unassembled WGS sequence"/>
</dbReference>
<keyword evidence="1" id="KW-1133">Transmembrane helix</keyword>
<comment type="caution">
    <text evidence="4">The sequence shown here is derived from an EMBL/GenBank/DDBJ whole genome shotgun (WGS) entry which is preliminary data.</text>
</comment>
<protein>
    <recommendedName>
        <fullName evidence="6">2TM domain-containing protein</fullName>
    </recommendedName>
</protein>
<reference evidence="4 5" key="1">
    <citation type="submission" date="2020-08" db="EMBL/GenBank/DDBJ databases">
        <title>Sequencing the genomes of 1000 actinobacteria strains.</title>
        <authorList>
            <person name="Klenk H.-P."/>
        </authorList>
    </citation>
    <scope>NUCLEOTIDE SEQUENCE [LARGE SCALE GENOMIC DNA]</scope>
    <source>
        <strain evidence="4 5">DSM 45518</strain>
    </source>
</reference>
<keyword evidence="1" id="KW-0812">Transmembrane</keyword>
<evidence type="ECO:0000256" key="1">
    <source>
        <dbReference type="SAM" id="Phobius"/>
    </source>
</evidence>
<dbReference type="Pfam" id="PF08044">
    <property type="entry name" value="DUF1707"/>
    <property type="match status" value="1"/>
</dbReference>
<evidence type="ECO:0000313" key="5">
    <source>
        <dbReference type="Proteomes" id="UP000542742"/>
    </source>
</evidence>
<dbReference type="InterPro" id="IPR012551">
    <property type="entry name" value="DUF1707_SHOCT-like"/>
</dbReference>
<feature type="transmembrane region" description="Helical" evidence="1">
    <location>
        <begin position="86"/>
        <end position="107"/>
    </location>
</feature>
<organism evidence="4 5">
    <name type="scientific">Paractinoplanes abujensis</name>
    <dbReference type="NCBI Taxonomy" id="882441"/>
    <lineage>
        <taxon>Bacteria</taxon>
        <taxon>Bacillati</taxon>
        <taxon>Actinomycetota</taxon>
        <taxon>Actinomycetes</taxon>
        <taxon>Micromonosporales</taxon>
        <taxon>Micromonosporaceae</taxon>
        <taxon>Paractinoplanes</taxon>
    </lineage>
</organism>
<dbReference type="AlphaFoldDB" id="A0A7W7G1Y4"/>
<sequence length="149" mass="16334">MTVTTVQRSGTAERERTGRRLGVALSLGYLDLTEYEDRMATAMRAGTVAELDRLTADLPLAELRRHDPETRARRARHARLGVRIHLAAYLLMAVVTAGVWLTVALAADVWYPWFVWPVLGGGLGVLGHATGVRMALRQQVAAPAHQSLP</sequence>
<feature type="domain" description="DUF1707" evidence="2">
    <location>
        <begin position="8"/>
        <end position="59"/>
    </location>
</feature>
<dbReference type="RefSeq" id="WP_184951837.1">
    <property type="nucleotide sequence ID" value="NZ_BOMC01000080.1"/>
</dbReference>
<evidence type="ECO:0000313" key="4">
    <source>
        <dbReference type="EMBL" id="MBB4693187.1"/>
    </source>
</evidence>
<dbReference type="InterPro" id="IPR025698">
    <property type="entry name" value="2TM_dom"/>
</dbReference>